<name>A0ABY4BTA2_9FLAO</name>
<accession>A0ABY4BTA2</accession>
<dbReference type="RefSeq" id="WP_243549028.1">
    <property type="nucleotide sequence ID" value="NZ_CP094532.1"/>
</dbReference>
<gene>
    <name evidence="1" type="ORF">MTP09_13585</name>
</gene>
<protein>
    <submittedName>
        <fullName evidence="1">Uncharacterized protein</fullName>
    </submittedName>
</protein>
<evidence type="ECO:0000313" key="2">
    <source>
        <dbReference type="Proteomes" id="UP000831460"/>
    </source>
</evidence>
<organism evidence="1 2">
    <name type="scientific">Chryseobacterium suipulveris</name>
    <dbReference type="NCBI Taxonomy" id="2929800"/>
    <lineage>
        <taxon>Bacteria</taxon>
        <taxon>Pseudomonadati</taxon>
        <taxon>Bacteroidota</taxon>
        <taxon>Flavobacteriia</taxon>
        <taxon>Flavobacteriales</taxon>
        <taxon>Weeksellaceae</taxon>
        <taxon>Chryseobacterium group</taxon>
        <taxon>Chryseobacterium</taxon>
    </lineage>
</organism>
<evidence type="ECO:0000313" key="1">
    <source>
        <dbReference type="EMBL" id="UOE40918.1"/>
    </source>
</evidence>
<proteinExistence type="predicted"/>
<reference evidence="1 2" key="1">
    <citation type="submission" date="2022-03" db="EMBL/GenBank/DDBJ databases">
        <title>Chryseobacterium sp. isolated from particulate matters in swine house.</title>
        <authorList>
            <person name="Won M."/>
            <person name="Kim S.-J."/>
            <person name="Kwon S.-W."/>
        </authorList>
    </citation>
    <scope>NUCLEOTIDE SEQUENCE [LARGE SCALE GENOMIC DNA]</scope>
    <source>
        <strain evidence="1 2">SC2-2</strain>
    </source>
</reference>
<dbReference type="Proteomes" id="UP000831460">
    <property type="component" value="Chromosome"/>
</dbReference>
<sequence length="66" mass="7731">MNAIRQYHRLDESREIKISIPEDFAATEVEVMVLPSRTAYEIPDEVKKMVITKRRTRLIKSSVGKR</sequence>
<dbReference type="EMBL" id="CP094532">
    <property type="protein sequence ID" value="UOE40918.1"/>
    <property type="molecule type" value="Genomic_DNA"/>
</dbReference>
<keyword evidence="2" id="KW-1185">Reference proteome</keyword>